<reference evidence="1" key="1">
    <citation type="submission" date="2018-02" db="EMBL/GenBank/DDBJ databases">
        <title>Rhizophora mucronata_Transcriptome.</title>
        <authorList>
            <person name="Meera S.P."/>
            <person name="Sreeshan A."/>
            <person name="Augustine A."/>
        </authorList>
    </citation>
    <scope>NUCLEOTIDE SEQUENCE</scope>
    <source>
        <tissue evidence="1">Leaf</tissue>
    </source>
</reference>
<protein>
    <submittedName>
        <fullName evidence="1">Uncharacterized protein</fullName>
    </submittedName>
</protein>
<proteinExistence type="predicted"/>
<sequence>MVIDFTGTIYSTLKNTR</sequence>
<organism evidence="1">
    <name type="scientific">Rhizophora mucronata</name>
    <name type="common">Asiatic mangrove</name>
    <dbReference type="NCBI Taxonomy" id="61149"/>
    <lineage>
        <taxon>Eukaryota</taxon>
        <taxon>Viridiplantae</taxon>
        <taxon>Streptophyta</taxon>
        <taxon>Embryophyta</taxon>
        <taxon>Tracheophyta</taxon>
        <taxon>Spermatophyta</taxon>
        <taxon>Magnoliopsida</taxon>
        <taxon>eudicotyledons</taxon>
        <taxon>Gunneridae</taxon>
        <taxon>Pentapetalae</taxon>
        <taxon>rosids</taxon>
        <taxon>fabids</taxon>
        <taxon>Malpighiales</taxon>
        <taxon>Rhizophoraceae</taxon>
        <taxon>Rhizophora</taxon>
    </lineage>
</organism>
<evidence type="ECO:0000313" key="1">
    <source>
        <dbReference type="EMBL" id="MBX48053.1"/>
    </source>
</evidence>
<dbReference type="AlphaFoldDB" id="A0A2P2P000"/>
<dbReference type="EMBL" id="GGEC01067569">
    <property type="protein sequence ID" value="MBX48053.1"/>
    <property type="molecule type" value="Transcribed_RNA"/>
</dbReference>
<accession>A0A2P2P000</accession>
<name>A0A2P2P000_RHIMU</name>